<protein>
    <recommendedName>
        <fullName evidence="6">Plus3 domain-containing protein</fullName>
    </recommendedName>
</protein>
<dbReference type="EMBL" id="CH933807">
    <property type="protein sequence ID" value="EDW12500.2"/>
    <property type="molecule type" value="Genomic_DNA"/>
</dbReference>
<evidence type="ECO:0000256" key="4">
    <source>
        <dbReference type="ARBA" id="ARBA00023242"/>
    </source>
</evidence>
<dbReference type="InterPro" id="IPR036128">
    <property type="entry name" value="Plus3-like_sf"/>
</dbReference>
<proteinExistence type="predicted"/>
<dbReference type="GO" id="GO:0003677">
    <property type="term" value="F:DNA binding"/>
    <property type="evidence" value="ECO:0007669"/>
    <property type="project" value="InterPro"/>
</dbReference>
<gene>
    <name evidence="7" type="primary">Dmoj\GI17712</name>
    <name evidence="7" type="ORF">Dmoj_GI17712</name>
</gene>
<dbReference type="SMR" id="B4KJC5"/>
<keyword evidence="4" id="KW-0539">Nucleus</keyword>
<organism evidence="7 8">
    <name type="scientific">Drosophila mojavensis</name>
    <name type="common">Fruit fly</name>
    <dbReference type="NCBI Taxonomy" id="7230"/>
    <lineage>
        <taxon>Eukaryota</taxon>
        <taxon>Metazoa</taxon>
        <taxon>Ecdysozoa</taxon>
        <taxon>Arthropoda</taxon>
        <taxon>Hexapoda</taxon>
        <taxon>Insecta</taxon>
        <taxon>Pterygota</taxon>
        <taxon>Neoptera</taxon>
        <taxon>Endopterygota</taxon>
        <taxon>Diptera</taxon>
        <taxon>Brachycera</taxon>
        <taxon>Muscomorpha</taxon>
        <taxon>Ephydroidea</taxon>
        <taxon>Drosophilidae</taxon>
        <taxon>Drosophila</taxon>
    </lineage>
</organism>
<dbReference type="PROSITE" id="PS51360">
    <property type="entry name" value="PLUS3"/>
    <property type="match status" value="1"/>
</dbReference>
<evidence type="ECO:0000256" key="5">
    <source>
        <dbReference type="SAM" id="MobiDB-lite"/>
    </source>
</evidence>
<dbReference type="SUPFAM" id="SSF159042">
    <property type="entry name" value="Plus3-like"/>
    <property type="match status" value="1"/>
</dbReference>
<dbReference type="Pfam" id="PF03126">
    <property type="entry name" value="Plus-3"/>
    <property type="match status" value="1"/>
</dbReference>
<dbReference type="HOGENOM" id="CLU_598888_0_0_1"/>
<evidence type="ECO:0000256" key="2">
    <source>
        <dbReference type="ARBA" id="ARBA00023015"/>
    </source>
</evidence>
<dbReference type="OrthoDB" id="166375at2759"/>
<feature type="compositionally biased region" description="Basic and acidic residues" evidence="5">
    <location>
        <begin position="83"/>
        <end position="95"/>
    </location>
</feature>
<dbReference type="FunCoup" id="B4KJC5">
    <property type="interactions" value="13"/>
</dbReference>
<dbReference type="Gene3D" id="3.90.70.200">
    <property type="entry name" value="Plus-3 domain"/>
    <property type="match status" value="1"/>
</dbReference>
<dbReference type="PANTHER" id="PTHR13115:SF8">
    <property type="entry name" value="RNA POLYMERASE-ASSOCIATED PROTEIN RTF1 HOMOLOG"/>
    <property type="match status" value="1"/>
</dbReference>
<dbReference type="GO" id="GO:1990269">
    <property type="term" value="F:RNA polymerase II C-terminal domain phosphoserine binding"/>
    <property type="evidence" value="ECO:0007669"/>
    <property type="project" value="TreeGrafter"/>
</dbReference>
<name>B4KJC5_DROMO</name>
<dbReference type="InParanoid" id="B4KJC5"/>
<keyword evidence="3" id="KW-0804">Transcription</keyword>
<feature type="region of interest" description="Disordered" evidence="5">
    <location>
        <begin position="123"/>
        <end position="155"/>
    </location>
</feature>
<comment type="subcellular location">
    <subcellularLocation>
        <location evidence="1">Nucleus</location>
    </subcellularLocation>
</comment>
<feature type="domain" description="Plus3" evidence="6">
    <location>
        <begin position="160"/>
        <end position="293"/>
    </location>
</feature>
<evidence type="ECO:0000313" key="7">
    <source>
        <dbReference type="EMBL" id="EDW12500.2"/>
    </source>
</evidence>
<dbReference type="AlphaFoldDB" id="B4KJC5"/>
<evidence type="ECO:0000256" key="3">
    <source>
        <dbReference type="ARBA" id="ARBA00023163"/>
    </source>
</evidence>
<dbReference type="GO" id="GO:0016593">
    <property type="term" value="C:Cdc73/Paf1 complex"/>
    <property type="evidence" value="ECO:0007669"/>
    <property type="project" value="TreeGrafter"/>
</dbReference>
<reference evidence="7 8" key="1">
    <citation type="journal article" date="2007" name="Nature">
        <title>Evolution of genes and genomes on the Drosophila phylogeny.</title>
        <authorList>
            <consortium name="Drosophila 12 Genomes Consortium"/>
            <person name="Clark A.G."/>
            <person name="Eisen M.B."/>
            <person name="Smith D.R."/>
            <person name="Bergman C.M."/>
            <person name="Oliver B."/>
            <person name="Markow T.A."/>
            <person name="Kaufman T.C."/>
            <person name="Kellis M."/>
            <person name="Gelbart W."/>
            <person name="Iyer V.N."/>
            <person name="Pollard D.A."/>
            <person name="Sackton T.B."/>
            <person name="Larracuente A.M."/>
            <person name="Singh N.D."/>
            <person name="Abad J.P."/>
            <person name="Abt D.N."/>
            <person name="Adryan B."/>
            <person name="Aguade M."/>
            <person name="Akashi H."/>
            <person name="Anderson W.W."/>
            <person name="Aquadro C.F."/>
            <person name="Ardell D.H."/>
            <person name="Arguello R."/>
            <person name="Artieri C.G."/>
            <person name="Barbash D.A."/>
            <person name="Barker D."/>
            <person name="Barsanti P."/>
            <person name="Batterham P."/>
            <person name="Batzoglou S."/>
            <person name="Begun D."/>
            <person name="Bhutkar A."/>
            <person name="Blanco E."/>
            <person name="Bosak S.A."/>
            <person name="Bradley R.K."/>
            <person name="Brand A.D."/>
            <person name="Brent M.R."/>
            <person name="Brooks A.N."/>
            <person name="Brown R.H."/>
            <person name="Butlin R.K."/>
            <person name="Caggese C."/>
            <person name="Calvi B.R."/>
            <person name="Bernardo de Carvalho A."/>
            <person name="Caspi A."/>
            <person name="Castrezana S."/>
            <person name="Celniker S.E."/>
            <person name="Chang J.L."/>
            <person name="Chapple C."/>
            <person name="Chatterji S."/>
            <person name="Chinwalla A."/>
            <person name="Civetta A."/>
            <person name="Clifton S.W."/>
            <person name="Comeron J.M."/>
            <person name="Costello J.C."/>
            <person name="Coyne J.A."/>
            <person name="Daub J."/>
            <person name="David R.G."/>
            <person name="Delcher A.L."/>
            <person name="Delehaunty K."/>
            <person name="Do C.B."/>
            <person name="Ebling H."/>
            <person name="Edwards K."/>
            <person name="Eickbush T."/>
            <person name="Evans J.D."/>
            <person name="Filipski A."/>
            <person name="Findeiss S."/>
            <person name="Freyhult E."/>
            <person name="Fulton L."/>
            <person name="Fulton R."/>
            <person name="Garcia A.C."/>
            <person name="Gardiner A."/>
            <person name="Garfield D.A."/>
            <person name="Garvin B.E."/>
            <person name="Gibson G."/>
            <person name="Gilbert D."/>
            <person name="Gnerre S."/>
            <person name="Godfrey J."/>
            <person name="Good R."/>
            <person name="Gotea V."/>
            <person name="Gravely B."/>
            <person name="Greenberg A.J."/>
            <person name="Griffiths-Jones S."/>
            <person name="Gross S."/>
            <person name="Guigo R."/>
            <person name="Gustafson E.A."/>
            <person name="Haerty W."/>
            <person name="Hahn M.W."/>
            <person name="Halligan D.L."/>
            <person name="Halpern A.L."/>
            <person name="Halter G.M."/>
            <person name="Han M.V."/>
            <person name="Heger A."/>
            <person name="Hillier L."/>
            <person name="Hinrichs A.S."/>
            <person name="Holmes I."/>
            <person name="Hoskins R.A."/>
            <person name="Hubisz M.J."/>
            <person name="Hultmark D."/>
            <person name="Huntley M.A."/>
            <person name="Jaffe D.B."/>
            <person name="Jagadeeshan S."/>
            <person name="Jeck W.R."/>
            <person name="Johnson J."/>
            <person name="Jones C.D."/>
            <person name="Jordan W.C."/>
            <person name="Karpen G.H."/>
            <person name="Kataoka E."/>
            <person name="Keightley P.D."/>
            <person name="Kheradpour P."/>
            <person name="Kirkness E.F."/>
            <person name="Koerich L.B."/>
            <person name="Kristiansen K."/>
            <person name="Kudrna D."/>
            <person name="Kulathinal R.J."/>
            <person name="Kumar S."/>
            <person name="Kwok R."/>
            <person name="Lander E."/>
            <person name="Langley C.H."/>
            <person name="Lapoint R."/>
            <person name="Lazzaro B.P."/>
            <person name="Lee S.J."/>
            <person name="Levesque L."/>
            <person name="Li R."/>
            <person name="Lin C.F."/>
            <person name="Lin M.F."/>
            <person name="Lindblad-Toh K."/>
            <person name="Llopart A."/>
            <person name="Long M."/>
            <person name="Low L."/>
            <person name="Lozovsky E."/>
            <person name="Lu J."/>
            <person name="Luo M."/>
            <person name="Machado C.A."/>
            <person name="Makalowski W."/>
            <person name="Marzo M."/>
            <person name="Matsuda M."/>
            <person name="Matzkin L."/>
            <person name="McAllister B."/>
            <person name="McBride C.S."/>
            <person name="McKernan B."/>
            <person name="McKernan K."/>
            <person name="Mendez-Lago M."/>
            <person name="Minx P."/>
            <person name="Mollenhauer M.U."/>
            <person name="Montooth K."/>
            <person name="Mount S.M."/>
            <person name="Mu X."/>
            <person name="Myers E."/>
            <person name="Negre B."/>
            <person name="Newfeld S."/>
            <person name="Nielsen R."/>
            <person name="Noor M.A."/>
            <person name="O'Grady P."/>
            <person name="Pachter L."/>
            <person name="Papaceit M."/>
            <person name="Parisi M.J."/>
            <person name="Parisi M."/>
            <person name="Parts L."/>
            <person name="Pedersen J.S."/>
            <person name="Pesole G."/>
            <person name="Phillippy A.M."/>
            <person name="Ponting C.P."/>
            <person name="Pop M."/>
            <person name="Porcelli D."/>
            <person name="Powell J.R."/>
            <person name="Prohaska S."/>
            <person name="Pruitt K."/>
            <person name="Puig M."/>
            <person name="Quesneville H."/>
            <person name="Ram K.R."/>
            <person name="Rand D."/>
            <person name="Rasmussen M.D."/>
            <person name="Reed L.K."/>
            <person name="Reenan R."/>
            <person name="Reily A."/>
            <person name="Remington K.A."/>
            <person name="Rieger T.T."/>
            <person name="Ritchie M.G."/>
            <person name="Robin C."/>
            <person name="Rogers Y.H."/>
            <person name="Rohde C."/>
            <person name="Rozas J."/>
            <person name="Rubenfield M.J."/>
            <person name="Ruiz A."/>
            <person name="Russo S."/>
            <person name="Salzberg S.L."/>
            <person name="Sanchez-Gracia A."/>
            <person name="Saranga D.J."/>
            <person name="Sato H."/>
            <person name="Schaeffer S.W."/>
            <person name="Schatz M.C."/>
            <person name="Schlenke T."/>
            <person name="Schwartz R."/>
            <person name="Segarra C."/>
            <person name="Singh R.S."/>
            <person name="Sirot L."/>
            <person name="Sirota M."/>
            <person name="Sisneros N.B."/>
            <person name="Smith C.D."/>
            <person name="Smith T.F."/>
            <person name="Spieth J."/>
            <person name="Stage D.E."/>
            <person name="Stark A."/>
            <person name="Stephan W."/>
            <person name="Strausberg R.L."/>
            <person name="Strempel S."/>
            <person name="Sturgill D."/>
            <person name="Sutton G."/>
            <person name="Sutton G.G."/>
            <person name="Tao W."/>
            <person name="Teichmann S."/>
            <person name="Tobari Y.N."/>
            <person name="Tomimura Y."/>
            <person name="Tsolas J.M."/>
            <person name="Valente V.L."/>
            <person name="Venter E."/>
            <person name="Venter J.C."/>
            <person name="Vicario S."/>
            <person name="Vieira F.G."/>
            <person name="Vilella A.J."/>
            <person name="Villasante A."/>
            <person name="Walenz B."/>
            <person name="Wang J."/>
            <person name="Wasserman M."/>
            <person name="Watts T."/>
            <person name="Wilson D."/>
            <person name="Wilson R.K."/>
            <person name="Wing R.A."/>
            <person name="Wolfner M.F."/>
            <person name="Wong A."/>
            <person name="Wong G.K."/>
            <person name="Wu C.I."/>
            <person name="Wu G."/>
            <person name="Yamamoto D."/>
            <person name="Yang H.P."/>
            <person name="Yang S.P."/>
            <person name="Yorke J.A."/>
            <person name="Yoshida K."/>
            <person name="Zdobnov E."/>
            <person name="Zhang P."/>
            <person name="Zhang Y."/>
            <person name="Zimin A.V."/>
            <person name="Baldwin J."/>
            <person name="Abdouelleil A."/>
            <person name="Abdulkadir J."/>
            <person name="Abebe A."/>
            <person name="Abera B."/>
            <person name="Abreu J."/>
            <person name="Acer S.C."/>
            <person name="Aftuck L."/>
            <person name="Alexander A."/>
            <person name="An P."/>
            <person name="Anderson E."/>
            <person name="Anderson S."/>
            <person name="Arachi H."/>
            <person name="Azer M."/>
            <person name="Bachantsang P."/>
            <person name="Barry A."/>
            <person name="Bayul T."/>
            <person name="Berlin A."/>
            <person name="Bessette D."/>
            <person name="Bloom T."/>
            <person name="Blye J."/>
            <person name="Boguslavskiy L."/>
            <person name="Bonnet C."/>
            <person name="Boukhgalter B."/>
            <person name="Bourzgui I."/>
            <person name="Brown A."/>
            <person name="Cahill P."/>
            <person name="Channer S."/>
            <person name="Cheshatsang Y."/>
            <person name="Chuda L."/>
            <person name="Citroen M."/>
            <person name="Collymore A."/>
            <person name="Cooke P."/>
            <person name="Costello M."/>
            <person name="D'Aco K."/>
            <person name="Daza R."/>
            <person name="De Haan G."/>
            <person name="DeGray S."/>
            <person name="DeMaso C."/>
            <person name="Dhargay N."/>
            <person name="Dooley K."/>
            <person name="Dooley E."/>
            <person name="Doricent M."/>
            <person name="Dorje P."/>
            <person name="Dorjee K."/>
            <person name="Dupes A."/>
            <person name="Elong R."/>
            <person name="Falk J."/>
            <person name="Farina A."/>
            <person name="Faro S."/>
            <person name="Ferguson D."/>
            <person name="Fisher S."/>
            <person name="Foley C.D."/>
            <person name="Franke A."/>
            <person name="Friedrich D."/>
            <person name="Gadbois L."/>
            <person name="Gearin G."/>
            <person name="Gearin C.R."/>
            <person name="Giannoukos G."/>
            <person name="Goode T."/>
            <person name="Graham J."/>
            <person name="Grandbois E."/>
            <person name="Grewal S."/>
            <person name="Gyaltsen K."/>
            <person name="Hafez N."/>
            <person name="Hagos B."/>
            <person name="Hall J."/>
            <person name="Henson C."/>
            <person name="Hollinger A."/>
            <person name="Honan T."/>
            <person name="Huard M.D."/>
            <person name="Hughes L."/>
            <person name="Hurhula B."/>
            <person name="Husby M.E."/>
            <person name="Kamat A."/>
            <person name="Kanga B."/>
            <person name="Kashin S."/>
            <person name="Khazanovich D."/>
            <person name="Kisner P."/>
            <person name="Lance K."/>
            <person name="Lara M."/>
            <person name="Lee W."/>
            <person name="Lennon N."/>
            <person name="Letendre F."/>
            <person name="LeVine R."/>
            <person name="Lipovsky A."/>
            <person name="Liu X."/>
            <person name="Liu J."/>
            <person name="Liu S."/>
            <person name="Lokyitsang T."/>
            <person name="Lokyitsang Y."/>
            <person name="Lubonja R."/>
            <person name="Lui A."/>
            <person name="MacDonald P."/>
            <person name="Magnisalis V."/>
            <person name="Maru K."/>
            <person name="Matthews C."/>
            <person name="McCusker W."/>
            <person name="McDonough S."/>
            <person name="Mehta T."/>
            <person name="Meldrim J."/>
            <person name="Meneus L."/>
            <person name="Mihai O."/>
            <person name="Mihalev A."/>
            <person name="Mihova T."/>
            <person name="Mittelman R."/>
            <person name="Mlenga V."/>
            <person name="Montmayeur A."/>
            <person name="Mulrain L."/>
            <person name="Navidi A."/>
            <person name="Naylor J."/>
            <person name="Negash T."/>
            <person name="Nguyen T."/>
            <person name="Nguyen N."/>
            <person name="Nicol R."/>
            <person name="Norbu C."/>
            <person name="Norbu N."/>
            <person name="Novod N."/>
            <person name="O'Neill B."/>
            <person name="Osman S."/>
            <person name="Markiewicz E."/>
            <person name="Oyono O.L."/>
            <person name="Patti C."/>
            <person name="Phunkhang P."/>
            <person name="Pierre F."/>
            <person name="Priest M."/>
            <person name="Raghuraman S."/>
            <person name="Rege F."/>
            <person name="Reyes R."/>
            <person name="Rise C."/>
            <person name="Rogov P."/>
            <person name="Ross K."/>
            <person name="Ryan E."/>
            <person name="Settipalli S."/>
            <person name="Shea T."/>
            <person name="Sherpa N."/>
            <person name="Shi L."/>
            <person name="Shih D."/>
            <person name="Sparrow T."/>
            <person name="Spaulding J."/>
            <person name="Stalker J."/>
            <person name="Stange-Thomann N."/>
            <person name="Stavropoulos S."/>
            <person name="Stone C."/>
            <person name="Strader C."/>
            <person name="Tesfaye S."/>
            <person name="Thomson T."/>
            <person name="Thoulutsang Y."/>
            <person name="Thoulutsang D."/>
            <person name="Topham K."/>
            <person name="Topping I."/>
            <person name="Tsamla T."/>
            <person name="Vassiliev H."/>
            <person name="Vo A."/>
            <person name="Wangchuk T."/>
            <person name="Wangdi T."/>
            <person name="Weiand M."/>
            <person name="Wilkinson J."/>
            <person name="Wilson A."/>
            <person name="Yadav S."/>
            <person name="Young G."/>
            <person name="Yu Q."/>
            <person name="Zembek L."/>
            <person name="Zhong D."/>
            <person name="Zimmer A."/>
            <person name="Zwirko Z."/>
            <person name="Jaffe D.B."/>
            <person name="Alvarez P."/>
            <person name="Brockman W."/>
            <person name="Butler J."/>
            <person name="Chin C."/>
            <person name="Gnerre S."/>
            <person name="Grabherr M."/>
            <person name="Kleber M."/>
            <person name="Mauceli E."/>
            <person name="MacCallum I."/>
        </authorList>
    </citation>
    <scope>NUCLEOTIDE SEQUENCE [LARGE SCALE GENOMIC DNA]</scope>
    <source>
        <strain evidence="8">Tucson 15081-1352.22</strain>
    </source>
</reference>
<evidence type="ECO:0000256" key="1">
    <source>
        <dbReference type="ARBA" id="ARBA00004123"/>
    </source>
</evidence>
<keyword evidence="8" id="KW-1185">Reference proteome</keyword>
<dbReference type="PANTHER" id="PTHR13115">
    <property type="entry name" value="RNA POLYMERASE-ASSOCIATED PROTEIN RTF1 HOMOLOG"/>
    <property type="match status" value="1"/>
</dbReference>
<sequence length="475" mass="55034">MLSLQTRKRHLRFTEDLEEDELPNTNASNAANRARLQRETKLYKRSLKREKLLYQWGIKCVMLHKDMADNAEHSTYGYKHTAADDREQHQEREQVVEQQPHLKQQLQQEAKLLFQVLDQRDQAKDDQVKPREVYSDESNVSSDEGYMDASHESSEPETFVSSLAELSKALLTRNQLESLLDKPNFEQTLIGCFVRINLSSIPTNQPAVYRLSRIVAVEHTDQEYVLGNHRTKVKLQLKHGRHLHSFRMDGISNQPVLDNEFLLWLDACQRVAQPLPSVNSINRKEKDIERALNYCLTEGDAELMVQTKRVGQQFVGAAYRKVCLIMQEVNKLEKLIKQIDEQSLSEHQRKKRMQYMSRAAPVPVKISSLEPVTKTKPTKKFDRQQYMRCRYKKFAHLNKLQLMQQMRKPIEDATSTAAPSTDLEQPNVIAENISKEKLDMYELHNFEVNLDVSSLMPFSDICAEIEGVASEPIVL</sequence>
<feature type="compositionally biased region" description="Basic and acidic residues" evidence="5">
    <location>
        <begin position="123"/>
        <end position="134"/>
    </location>
</feature>
<dbReference type="KEGG" id="dmo:Dmoj_GI17712"/>
<keyword evidence="2" id="KW-0805">Transcription regulation</keyword>
<dbReference type="eggNOG" id="KOG2402">
    <property type="taxonomic scope" value="Eukaryota"/>
</dbReference>
<accession>B4KJC5</accession>
<dbReference type="SMART" id="SM00719">
    <property type="entry name" value="Plus3"/>
    <property type="match status" value="1"/>
</dbReference>
<dbReference type="Proteomes" id="UP000009192">
    <property type="component" value="Unassembled WGS sequence"/>
</dbReference>
<evidence type="ECO:0000313" key="8">
    <source>
        <dbReference type="Proteomes" id="UP000009192"/>
    </source>
</evidence>
<dbReference type="InterPro" id="IPR004343">
    <property type="entry name" value="Plus-3_dom"/>
</dbReference>
<feature type="region of interest" description="Disordered" evidence="5">
    <location>
        <begin position="83"/>
        <end position="102"/>
    </location>
</feature>
<evidence type="ECO:0000259" key="6">
    <source>
        <dbReference type="PROSITE" id="PS51360"/>
    </source>
</evidence>